<dbReference type="Gene3D" id="3.40.50.1820">
    <property type="entry name" value="alpha/beta hydrolase"/>
    <property type="match status" value="1"/>
</dbReference>
<dbReference type="PANTHER" id="PTHR11614">
    <property type="entry name" value="PHOSPHOLIPASE-RELATED"/>
    <property type="match status" value="1"/>
</dbReference>
<dbReference type="InterPro" id="IPR051044">
    <property type="entry name" value="MAG_DAG_Lipase"/>
</dbReference>
<dbReference type="InterPro" id="IPR000073">
    <property type="entry name" value="AB_hydrolase_1"/>
</dbReference>
<name>D1C5V2_SPHTD</name>
<reference evidence="4" key="1">
    <citation type="submission" date="2009-11" db="EMBL/GenBank/DDBJ databases">
        <title>The complete chromosome 1 of Sphaerobacter thermophilus DSM 20745.</title>
        <authorList>
            <person name="Lucas S."/>
            <person name="Copeland A."/>
            <person name="Lapidus A."/>
            <person name="Glavina del Rio T."/>
            <person name="Dalin E."/>
            <person name="Tice H."/>
            <person name="Bruce D."/>
            <person name="Goodwin L."/>
            <person name="Pitluck S."/>
            <person name="Kyrpides N."/>
            <person name="Mavromatis K."/>
            <person name="Ivanova N."/>
            <person name="Mikhailova N."/>
            <person name="LaButti K.M."/>
            <person name="Clum A."/>
            <person name="Sun H.I."/>
            <person name="Brettin T."/>
            <person name="Detter J.C."/>
            <person name="Han C."/>
            <person name="Larimer F."/>
            <person name="Land M."/>
            <person name="Hauser L."/>
            <person name="Markowitz V."/>
            <person name="Cheng J.F."/>
            <person name="Hugenholtz P."/>
            <person name="Woyke T."/>
            <person name="Wu D."/>
            <person name="Steenblock K."/>
            <person name="Schneider S."/>
            <person name="Pukall R."/>
            <person name="Goeker M."/>
            <person name="Klenk H.P."/>
            <person name="Eisen J.A."/>
        </authorList>
    </citation>
    <scope>NUCLEOTIDE SEQUENCE [LARGE SCALE GENOMIC DNA]</scope>
    <source>
        <strain evidence="4">ATCC 49802 / DSM 20745 / S 6022</strain>
    </source>
</reference>
<dbReference type="GO" id="GO:0052689">
    <property type="term" value="F:carboxylic ester hydrolase activity"/>
    <property type="evidence" value="ECO:0007669"/>
    <property type="project" value="InterPro"/>
</dbReference>
<protein>
    <submittedName>
        <fullName evidence="3">Alpha/beta hydrolase fold protein</fullName>
    </submittedName>
</protein>
<dbReference type="STRING" id="479434.Sthe_2075"/>
<feature type="binding site" evidence="1">
    <location>
        <position position="96"/>
    </location>
    <ligand>
        <name>substrate</name>
    </ligand>
</feature>
<dbReference type="AlphaFoldDB" id="D1C5V2"/>
<evidence type="ECO:0000313" key="4">
    <source>
        <dbReference type="Proteomes" id="UP000002027"/>
    </source>
</evidence>
<dbReference type="RefSeq" id="WP_012872550.1">
    <property type="nucleotide sequence ID" value="NC_013523.1"/>
</dbReference>
<keyword evidence="3" id="KW-0378">Hydrolase</keyword>
<dbReference type="InterPro" id="IPR012354">
    <property type="entry name" value="Esterase_lipase"/>
</dbReference>
<organism evidence="3 4">
    <name type="scientific">Sphaerobacter thermophilus (strain ATCC 49802 / DSM 20745 / KCCM 41009 / NCIMB 13125 / S 6022)</name>
    <dbReference type="NCBI Taxonomy" id="479434"/>
    <lineage>
        <taxon>Bacteria</taxon>
        <taxon>Pseudomonadati</taxon>
        <taxon>Thermomicrobiota</taxon>
        <taxon>Thermomicrobia</taxon>
        <taxon>Sphaerobacterales</taxon>
        <taxon>Sphaerobacterineae</taxon>
        <taxon>Sphaerobacteraceae</taxon>
        <taxon>Sphaerobacter</taxon>
    </lineage>
</organism>
<dbReference type="InterPro" id="IPR029058">
    <property type="entry name" value="AB_hydrolase_fold"/>
</dbReference>
<reference evidence="3 4" key="2">
    <citation type="journal article" date="2010" name="Stand. Genomic Sci.">
        <title>Complete genome sequence of Desulfohalobium retbaense type strain (HR(100)).</title>
        <authorList>
            <person name="Spring S."/>
            <person name="Nolan M."/>
            <person name="Lapidus A."/>
            <person name="Glavina Del Rio T."/>
            <person name="Copeland A."/>
            <person name="Tice H."/>
            <person name="Cheng J.F."/>
            <person name="Lucas S."/>
            <person name="Land M."/>
            <person name="Chen F."/>
            <person name="Bruce D."/>
            <person name="Goodwin L."/>
            <person name="Pitluck S."/>
            <person name="Ivanova N."/>
            <person name="Mavromatis K."/>
            <person name="Mikhailova N."/>
            <person name="Pati A."/>
            <person name="Chen A."/>
            <person name="Palaniappan K."/>
            <person name="Hauser L."/>
            <person name="Chang Y.J."/>
            <person name="Jeffries C.D."/>
            <person name="Munk C."/>
            <person name="Kiss H."/>
            <person name="Chain P."/>
            <person name="Han C."/>
            <person name="Brettin T."/>
            <person name="Detter J.C."/>
            <person name="Schuler E."/>
            <person name="Goker M."/>
            <person name="Rohde M."/>
            <person name="Bristow J."/>
            <person name="Eisen J.A."/>
            <person name="Markowitz V."/>
            <person name="Hugenholtz P."/>
            <person name="Kyrpides N.C."/>
            <person name="Klenk H.P."/>
        </authorList>
    </citation>
    <scope>NUCLEOTIDE SEQUENCE [LARGE SCALE GENOMIC DNA]</scope>
    <source>
        <strain evidence="4">ATCC 49802 / DSM 20745 / S 6022</strain>
    </source>
</reference>
<dbReference type="Proteomes" id="UP000002027">
    <property type="component" value="Chromosome 1"/>
</dbReference>
<sequence>MRWFDAEEHQPFHFESGAAGALLIHGFMGTPAEMRPLGHALAEAGISAHGVLLPGFGPDIERLEAMRARDWIQAAASAWEEVRKKHSPASLIGFSMGGAVALHLAAENPPDRLVLLAPLWRLLSGDWRVRLLPLARYVMRPLRPFEAADFQNPEVRTFFAEAMPGVDLDDPAVQHALRNEVHLSPVTLDELRRVASGAGRAAERVTVPTLVIQGTDDRTVTPADTRRLAARLNGSTALREVPAGHQIVRPEEKAWPTVRDLVVRFTLGGAP</sequence>
<feature type="domain" description="Serine aminopeptidase S33" evidence="2">
    <location>
        <begin position="22"/>
        <end position="235"/>
    </location>
</feature>
<evidence type="ECO:0000313" key="3">
    <source>
        <dbReference type="EMBL" id="ACZ39504.1"/>
    </source>
</evidence>
<dbReference type="KEGG" id="sti:Sthe_2075"/>
<evidence type="ECO:0000259" key="2">
    <source>
        <dbReference type="Pfam" id="PF12146"/>
    </source>
</evidence>
<dbReference type="PIRSF" id="PIRSF017388">
    <property type="entry name" value="Esterase_lipase"/>
    <property type="match status" value="1"/>
</dbReference>
<dbReference type="HOGENOM" id="CLU_076594_0_0_0"/>
<feature type="binding site" evidence="1">
    <location>
        <position position="27"/>
    </location>
    <ligand>
        <name>substrate</name>
    </ligand>
</feature>
<dbReference type="Pfam" id="PF12146">
    <property type="entry name" value="Hydrolase_4"/>
    <property type="match status" value="1"/>
</dbReference>
<gene>
    <name evidence="3" type="ordered locus">Sthe_2075</name>
</gene>
<dbReference type="SUPFAM" id="SSF53474">
    <property type="entry name" value="alpha/beta-Hydrolases"/>
    <property type="match status" value="1"/>
</dbReference>
<dbReference type="EMBL" id="CP001823">
    <property type="protein sequence ID" value="ACZ39504.1"/>
    <property type="molecule type" value="Genomic_DNA"/>
</dbReference>
<dbReference type="PRINTS" id="PR00111">
    <property type="entry name" value="ABHYDROLASE"/>
</dbReference>
<proteinExistence type="predicted"/>
<dbReference type="InParanoid" id="D1C5V2"/>
<dbReference type="ESTHER" id="sphtd-d1c5v2">
    <property type="family name" value="CarbLipBact_2"/>
</dbReference>
<keyword evidence="4" id="KW-1185">Reference proteome</keyword>
<evidence type="ECO:0000256" key="1">
    <source>
        <dbReference type="PIRSR" id="PIRSR017388-2"/>
    </source>
</evidence>
<dbReference type="InterPro" id="IPR022742">
    <property type="entry name" value="Hydrolase_4"/>
</dbReference>
<accession>D1C5V2</accession>
<dbReference type="eggNOG" id="COG1647">
    <property type="taxonomic scope" value="Bacteria"/>
</dbReference>